<evidence type="ECO:0000313" key="1">
    <source>
        <dbReference type="EMBL" id="EYC02227.1"/>
    </source>
</evidence>
<dbReference type="EMBL" id="JARK01001437">
    <property type="protein sequence ID" value="EYC02227.1"/>
    <property type="molecule type" value="Genomic_DNA"/>
</dbReference>
<protein>
    <submittedName>
        <fullName evidence="1">Uncharacterized protein</fullName>
    </submittedName>
</protein>
<sequence length="70" mass="7961">MNGIFVVSTRNYPLMRNLSEFYEVPYLGYPTVTLPKWGLAAKGIRYSCSAPQNPPRQSFSQKFFLKISGP</sequence>
<accession>A0A016THU4</accession>
<dbReference type="Proteomes" id="UP000024635">
    <property type="component" value="Unassembled WGS sequence"/>
</dbReference>
<evidence type="ECO:0000313" key="2">
    <source>
        <dbReference type="Proteomes" id="UP000024635"/>
    </source>
</evidence>
<dbReference type="AlphaFoldDB" id="A0A016THU4"/>
<proteinExistence type="predicted"/>
<reference evidence="2" key="1">
    <citation type="journal article" date="2015" name="Nat. Genet.">
        <title>The genome and transcriptome of the zoonotic hookworm Ancylostoma ceylanicum identify infection-specific gene families.</title>
        <authorList>
            <person name="Schwarz E.M."/>
            <person name="Hu Y."/>
            <person name="Antoshechkin I."/>
            <person name="Miller M.M."/>
            <person name="Sternberg P.W."/>
            <person name="Aroian R.V."/>
        </authorList>
    </citation>
    <scope>NUCLEOTIDE SEQUENCE</scope>
    <source>
        <strain evidence="2">HY135</strain>
    </source>
</reference>
<gene>
    <name evidence="1" type="primary">Acey_s0101.g3378</name>
    <name evidence="1" type="ORF">Y032_0101g3378</name>
</gene>
<comment type="caution">
    <text evidence="1">The sequence shown here is derived from an EMBL/GenBank/DDBJ whole genome shotgun (WGS) entry which is preliminary data.</text>
</comment>
<keyword evidence="2" id="KW-1185">Reference proteome</keyword>
<name>A0A016THU4_9BILA</name>
<organism evidence="1 2">
    <name type="scientific">Ancylostoma ceylanicum</name>
    <dbReference type="NCBI Taxonomy" id="53326"/>
    <lineage>
        <taxon>Eukaryota</taxon>
        <taxon>Metazoa</taxon>
        <taxon>Ecdysozoa</taxon>
        <taxon>Nematoda</taxon>
        <taxon>Chromadorea</taxon>
        <taxon>Rhabditida</taxon>
        <taxon>Rhabditina</taxon>
        <taxon>Rhabditomorpha</taxon>
        <taxon>Strongyloidea</taxon>
        <taxon>Ancylostomatidae</taxon>
        <taxon>Ancylostomatinae</taxon>
        <taxon>Ancylostoma</taxon>
    </lineage>
</organism>